<evidence type="ECO:0000313" key="2">
    <source>
        <dbReference type="Ensembl" id="ENSACOP00000008901.1"/>
    </source>
</evidence>
<dbReference type="Proteomes" id="UP000694522">
    <property type="component" value="Unplaced"/>
</dbReference>
<evidence type="ECO:0000256" key="1">
    <source>
        <dbReference type="SAM" id="MobiDB-lite"/>
    </source>
</evidence>
<dbReference type="AlphaFoldDB" id="A0A8B9FJX1"/>
<reference evidence="2" key="2">
    <citation type="submission" date="2025-09" db="UniProtKB">
        <authorList>
            <consortium name="Ensembl"/>
        </authorList>
    </citation>
    <scope>IDENTIFICATION</scope>
</reference>
<dbReference type="Ensembl" id="ENSACOT00000009207.1">
    <property type="protein sequence ID" value="ENSACOP00000008901.1"/>
    <property type="gene ID" value="ENSACOG00000006224.1"/>
</dbReference>
<proteinExistence type="predicted"/>
<organism evidence="2 3">
    <name type="scientific">Amazona collaria</name>
    <name type="common">yellow-billed parrot</name>
    <dbReference type="NCBI Taxonomy" id="241587"/>
    <lineage>
        <taxon>Eukaryota</taxon>
        <taxon>Metazoa</taxon>
        <taxon>Chordata</taxon>
        <taxon>Craniata</taxon>
        <taxon>Vertebrata</taxon>
        <taxon>Euteleostomi</taxon>
        <taxon>Archelosauria</taxon>
        <taxon>Archosauria</taxon>
        <taxon>Dinosauria</taxon>
        <taxon>Saurischia</taxon>
        <taxon>Theropoda</taxon>
        <taxon>Coelurosauria</taxon>
        <taxon>Aves</taxon>
        <taxon>Neognathae</taxon>
        <taxon>Neoaves</taxon>
        <taxon>Telluraves</taxon>
        <taxon>Australaves</taxon>
        <taxon>Psittaciformes</taxon>
        <taxon>Psittacidae</taxon>
        <taxon>Amazona</taxon>
    </lineage>
</organism>
<sequence>LLSPAAHHPLPISPAGSDGAEQEQFLLQPHRTPAAASTPPAHCFTLFFLTSISSLQLYAHRSLFSCCLHSKLMKVIPQQLLTKHILGRQNPI</sequence>
<reference evidence="2" key="1">
    <citation type="submission" date="2025-08" db="UniProtKB">
        <authorList>
            <consortium name="Ensembl"/>
        </authorList>
    </citation>
    <scope>IDENTIFICATION</scope>
</reference>
<accession>A0A8B9FJX1</accession>
<keyword evidence="3" id="KW-1185">Reference proteome</keyword>
<evidence type="ECO:0000313" key="3">
    <source>
        <dbReference type="Proteomes" id="UP000694522"/>
    </source>
</evidence>
<protein>
    <submittedName>
        <fullName evidence="2">Uncharacterized protein</fullName>
    </submittedName>
</protein>
<feature type="region of interest" description="Disordered" evidence="1">
    <location>
        <begin position="1"/>
        <end position="37"/>
    </location>
</feature>
<name>A0A8B9FJX1_9PSIT</name>